<dbReference type="InterPro" id="IPR018643">
    <property type="entry name" value="DUF2069_membrane"/>
</dbReference>
<protein>
    <submittedName>
        <fullName evidence="2">Membrane protein</fullName>
    </submittedName>
</protein>
<dbReference type="eggNOG" id="COG3308">
    <property type="taxonomic scope" value="Bacteria"/>
</dbReference>
<feature type="transmembrane region" description="Helical" evidence="1">
    <location>
        <begin position="72"/>
        <end position="91"/>
    </location>
</feature>
<dbReference type="STRING" id="377629.TERTU_3009"/>
<dbReference type="HOGENOM" id="CLU_122357_1_0_6"/>
<evidence type="ECO:0000256" key="1">
    <source>
        <dbReference type="SAM" id="Phobius"/>
    </source>
</evidence>
<gene>
    <name evidence="2" type="ordered locus">TERTU_3009</name>
</gene>
<dbReference type="AlphaFoldDB" id="C5BNZ7"/>
<feature type="transmembrane region" description="Helical" evidence="1">
    <location>
        <begin position="21"/>
        <end position="40"/>
    </location>
</feature>
<keyword evidence="1" id="KW-0812">Transmembrane</keyword>
<dbReference type="RefSeq" id="WP_015819647.1">
    <property type="nucleotide sequence ID" value="NC_012997.1"/>
</dbReference>
<name>C5BNZ7_TERTT</name>
<sequence length="130" mass="14676">MRSSPPKPIPHLNTKLRFSLIATYVGLAALILLFFAWNFLRHSGPNWVVFIAQSLPLAALLPGMLTGYYRSFSWLCFVILIYFVKAVDGALVSTAGYLDILFLILTVYIFIAAMLASRWSQRKAKETPYV</sequence>
<organism evidence="2 3">
    <name type="scientific">Teredinibacter turnerae (strain ATCC 39867 / T7901)</name>
    <dbReference type="NCBI Taxonomy" id="377629"/>
    <lineage>
        <taxon>Bacteria</taxon>
        <taxon>Pseudomonadati</taxon>
        <taxon>Pseudomonadota</taxon>
        <taxon>Gammaproteobacteria</taxon>
        <taxon>Cellvibrionales</taxon>
        <taxon>Cellvibrionaceae</taxon>
        <taxon>Teredinibacter</taxon>
    </lineage>
</organism>
<evidence type="ECO:0000313" key="2">
    <source>
        <dbReference type="EMBL" id="ACR13533.1"/>
    </source>
</evidence>
<keyword evidence="3" id="KW-1185">Reference proteome</keyword>
<dbReference type="EMBL" id="CP001614">
    <property type="protein sequence ID" value="ACR13533.1"/>
    <property type="molecule type" value="Genomic_DNA"/>
</dbReference>
<dbReference type="KEGG" id="ttu:TERTU_3009"/>
<keyword evidence="1" id="KW-1133">Transmembrane helix</keyword>
<dbReference type="Proteomes" id="UP000009080">
    <property type="component" value="Chromosome"/>
</dbReference>
<dbReference type="OrthoDB" id="5738125at2"/>
<accession>C5BNZ7</accession>
<keyword evidence="1" id="KW-0472">Membrane</keyword>
<reference evidence="2 3" key="1">
    <citation type="journal article" date="2009" name="PLoS ONE">
        <title>The complete genome of Teredinibacter turnerae T7901: an intracellular endosymbiont of marine wood-boring bivalves (shipworms).</title>
        <authorList>
            <person name="Yang J.C."/>
            <person name="Madupu R."/>
            <person name="Durkin A.S."/>
            <person name="Ekborg N.A."/>
            <person name="Pedamallu C.S."/>
            <person name="Hostetler J.B."/>
            <person name="Radune D."/>
            <person name="Toms B.S."/>
            <person name="Henrissat B."/>
            <person name="Coutinho P.M."/>
            <person name="Schwarz S."/>
            <person name="Field L."/>
            <person name="Trindade-Silva A.E."/>
            <person name="Soares C.A.G."/>
            <person name="Elshahawi S."/>
            <person name="Hanora A."/>
            <person name="Schmidt E.W."/>
            <person name="Haygood M.G."/>
            <person name="Posfai J."/>
            <person name="Benner J."/>
            <person name="Madinger C."/>
            <person name="Nove J."/>
            <person name="Anton B."/>
            <person name="Chaudhary K."/>
            <person name="Foster J."/>
            <person name="Holman A."/>
            <person name="Kumar S."/>
            <person name="Lessard P.A."/>
            <person name="Luyten Y.A."/>
            <person name="Slatko B."/>
            <person name="Wood N."/>
            <person name="Wu B."/>
            <person name="Teplitski M."/>
            <person name="Mougous J.D."/>
            <person name="Ward N."/>
            <person name="Eisen J.A."/>
            <person name="Badger J.H."/>
            <person name="Distel D.L."/>
        </authorList>
    </citation>
    <scope>NUCLEOTIDE SEQUENCE [LARGE SCALE GENOMIC DNA]</scope>
    <source>
        <strain evidence="3">ATCC 39867 / T7901</strain>
    </source>
</reference>
<dbReference type="Pfam" id="PF09842">
    <property type="entry name" value="DUF2069"/>
    <property type="match status" value="1"/>
</dbReference>
<proteinExistence type="predicted"/>
<evidence type="ECO:0000313" key="3">
    <source>
        <dbReference type="Proteomes" id="UP000009080"/>
    </source>
</evidence>
<feature type="transmembrane region" description="Helical" evidence="1">
    <location>
        <begin position="46"/>
        <end position="65"/>
    </location>
</feature>
<feature type="transmembrane region" description="Helical" evidence="1">
    <location>
        <begin position="97"/>
        <end position="116"/>
    </location>
</feature>